<dbReference type="Gene3D" id="2.40.160.90">
    <property type="match status" value="1"/>
</dbReference>
<dbReference type="InterPro" id="IPR001677">
    <property type="entry name" value="TbpB_B_D"/>
</dbReference>
<evidence type="ECO:0000313" key="3">
    <source>
        <dbReference type="EMBL" id="RKF22443.1"/>
    </source>
</evidence>
<feature type="region of interest" description="Disordered" evidence="1">
    <location>
        <begin position="33"/>
        <end position="65"/>
    </location>
</feature>
<reference evidence="3 4" key="1">
    <citation type="submission" date="2018-09" db="EMBL/GenBank/DDBJ databases">
        <title>Altererythrobacter spongiae sp. nov., isolated from a marine sponge.</title>
        <authorList>
            <person name="Zhuang L."/>
            <person name="Luo L."/>
        </authorList>
    </citation>
    <scope>NUCLEOTIDE SEQUENCE [LARGE SCALE GENOMIC DNA]</scope>
    <source>
        <strain evidence="3 4">HN-Y73</strain>
    </source>
</reference>
<dbReference type="Proteomes" id="UP000284395">
    <property type="component" value="Unassembled WGS sequence"/>
</dbReference>
<sequence length="323" mass="32776">MEIYRFGQASFARGTAMATAIALGLAVAACGGDNDRPGSIPPPPNPAPSPSPSPTPTPGTGSNPDLIDLEESETFAVSGSQIVAGQDVIITPKPFGTMTLAYDAEADSYTITDGDRSVTFADSTRSDELEAAGYTLYDIDRGPDDFDTLILLNPGSDEVVDLTYTSYGIWQQGSNAGAEFNFFVGGVETATADMPRTGSASYTGAADGLAVVDGTTYQLLGSTGTLTADFGTGAVETSLTLRGNANPDEANFMVPGTTDLGTLTGSGTIGADSNRYSGTLSGAGMSGDLDGAFFGPSATETGYSFQVQGGGDQAAGVFVGAKD</sequence>
<dbReference type="PROSITE" id="PS51257">
    <property type="entry name" value="PROKAR_LIPOPROTEIN"/>
    <property type="match status" value="1"/>
</dbReference>
<proteinExistence type="predicted"/>
<gene>
    <name evidence="3" type="ORF">D6851_04230</name>
</gene>
<dbReference type="AlphaFoldDB" id="A0A420EP43"/>
<name>A0A420EP43_9SPHN</name>
<evidence type="ECO:0000256" key="1">
    <source>
        <dbReference type="SAM" id="MobiDB-lite"/>
    </source>
</evidence>
<dbReference type="OrthoDB" id="7529687at2"/>
<accession>A0A420EP43</accession>
<organism evidence="3 4">
    <name type="scientific">Altericroceibacterium spongiae</name>
    <dbReference type="NCBI Taxonomy" id="2320269"/>
    <lineage>
        <taxon>Bacteria</taxon>
        <taxon>Pseudomonadati</taxon>
        <taxon>Pseudomonadota</taxon>
        <taxon>Alphaproteobacteria</taxon>
        <taxon>Sphingomonadales</taxon>
        <taxon>Erythrobacteraceae</taxon>
        <taxon>Altericroceibacterium</taxon>
    </lineage>
</organism>
<comment type="caution">
    <text evidence="3">The sequence shown here is derived from an EMBL/GenBank/DDBJ whole genome shotgun (WGS) entry which is preliminary data.</text>
</comment>
<dbReference type="EMBL" id="RAPF01000002">
    <property type="protein sequence ID" value="RKF22443.1"/>
    <property type="molecule type" value="Genomic_DNA"/>
</dbReference>
<dbReference type="SUPFAM" id="SSF56925">
    <property type="entry name" value="OMPA-like"/>
    <property type="match status" value="1"/>
</dbReference>
<protein>
    <recommendedName>
        <fullName evidence="2">Transferrin-binding protein B C-lobe/N-lobe beta-barrel domain-containing protein</fullName>
    </recommendedName>
</protein>
<evidence type="ECO:0000259" key="2">
    <source>
        <dbReference type="Pfam" id="PF01298"/>
    </source>
</evidence>
<dbReference type="InterPro" id="IPR011250">
    <property type="entry name" value="OMP/PagP_B-barrel"/>
</dbReference>
<feature type="domain" description="Transferrin-binding protein B C-lobe/N-lobe beta-barrel" evidence="2">
    <location>
        <begin position="194"/>
        <end position="321"/>
    </location>
</feature>
<dbReference type="Pfam" id="PF01298">
    <property type="entry name" value="TbpB_B_D"/>
    <property type="match status" value="1"/>
</dbReference>
<dbReference type="RefSeq" id="WP_120323642.1">
    <property type="nucleotide sequence ID" value="NZ_RAPF01000002.1"/>
</dbReference>
<evidence type="ECO:0000313" key="4">
    <source>
        <dbReference type="Proteomes" id="UP000284395"/>
    </source>
</evidence>
<keyword evidence="4" id="KW-1185">Reference proteome</keyword>
<feature type="compositionally biased region" description="Pro residues" evidence="1">
    <location>
        <begin position="39"/>
        <end position="57"/>
    </location>
</feature>